<protein>
    <submittedName>
        <fullName evidence="1">Winged helix-turn-helix DNA-binding protein</fullName>
    </submittedName>
</protein>
<name>A0A8S5MRN0_9CAUD</name>
<dbReference type="GO" id="GO:0003677">
    <property type="term" value="F:DNA binding"/>
    <property type="evidence" value="ECO:0007669"/>
    <property type="project" value="UniProtKB-KW"/>
</dbReference>
<keyword evidence="1" id="KW-0238">DNA-binding</keyword>
<dbReference type="EMBL" id="BK014963">
    <property type="protein sequence ID" value="DAD84643.1"/>
    <property type="molecule type" value="Genomic_DNA"/>
</dbReference>
<accession>A0A8S5MRN0</accession>
<reference evidence="1" key="1">
    <citation type="journal article" date="2021" name="Proc. Natl. Acad. Sci. U.S.A.">
        <title>A Catalog of Tens of Thousands of Viruses from Human Metagenomes Reveals Hidden Associations with Chronic Diseases.</title>
        <authorList>
            <person name="Tisza M.J."/>
            <person name="Buck C.B."/>
        </authorList>
    </citation>
    <scope>NUCLEOTIDE SEQUENCE</scope>
    <source>
        <strain evidence="1">CtqI92</strain>
    </source>
</reference>
<proteinExistence type="predicted"/>
<evidence type="ECO:0000313" key="1">
    <source>
        <dbReference type="EMBL" id="DAD84643.1"/>
    </source>
</evidence>
<organism evidence="1">
    <name type="scientific">Caudovirales sp. ctqI92</name>
    <dbReference type="NCBI Taxonomy" id="2826785"/>
    <lineage>
        <taxon>Viruses</taxon>
        <taxon>Duplodnaviria</taxon>
        <taxon>Heunggongvirae</taxon>
        <taxon>Uroviricota</taxon>
        <taxon>Caudoviricetes</taxon>
    </lineage>
</organism>
<sequence>MTDQEILYNAYNDSGVQTNEEVMAMLGWSNDKVRNIKAKLKIRGFIDYTFGSPVKILKPYREVVDTPETFKAQIYREVLEVYMEDFRMQDTFKDRLLVGQEIRMILKCV</sequence>